<comment type="similarity">
    <text evidence="2">Belongs to the comF family.</text>
</comment>
<dbReference type="InterPro" id="IPR008979">
    <property type="entry name" value="Galactose-bd-like_sf"/>
</dbReference>
<dbReference type="InterPro" id="IPR052334">
    <property type="entry name" value="G8_domain-comF-like"/>
</dbReference>
<proteinExistence type="inferred from homology"/>
<feature type="compositionally biased region" description="Low complexity" evidence="3">
    <location>
        <begin position="1321"/>
        <end position="1373"/>
    </location>
</feature>
<feature type="region of interest" description="Disordered" evidence="3">
    <location>
        <begin position="1439"/>
        <end position="1461"/>
    </location>
</feature>
<evidence type="ECO:0000259" key="5">
    <source>
        <dbReference type="PROSITE" id="PS51484"/>
    </source>
</evidence>
<dbReference type="InterPro" id="IPR055401">
    <property type="entry name" value="CEMIP_beta-hel_dom"/>
</dbReference>
<sequence length="1474" mass="158223">MPATCPSACPHCAAGLKRWNDSSTWTNGVVPASGAAVDVTLAPNSRVLLSGCMLKSGSLFRSINVPVGSELIIDDSPMNLVVTNIVVAGTLSMGAPACRLSSSISITFQAASGIATNAIGIRGLAGSKVDIHGAYFDPTWTRLAATARDGATSVTLQQAVNWRVGQLIAVMTSIWKDECRNQNEVRPIKAISADRRTISFNTPLQFLHYGGPEYQTEVVLLSRSILFQGSPAAAMQGQRAGGHVRMETKNARIRGAMAYRMGQQYEIGSYPFHFHMAGNGTLAGTYMTDNSVYNSYWRAYTVHGTHSMLVANNTAFHVHGSAFYIEDGIEERNLFSSNFAGYVHPLGRVDPCSENGSVFDAPIIKQSATLLQPADWAASGFYMSNPNNDMIGNAASGGVSGFLIVRLERPIGLNRASPLEPYKRPAGRIEGNSAHSSGYHWGEAATVYAGGMLKFQDAPNDNQLMYSITRSTFDPRDPNNPDKELSFLIKNTKVWLGGASISTYGDRFVIDGLQSYDGLMGAKIRGDPNTLMNADIKLNTGNSGYLTDQIPDDLPLGYRFGLQFYDTFYRHMLRNITLRNIPYNRTREWYVQAGVIGLTFSDRFKPGHLVSMKGVRWVNATPDARVYNPLVKSGSWRSYNFFDADGSFSERRRPTLLASYHPTNNTAAGPTCVPSSTVTCPPFNWWLTDETCSTAPPYGNRWNMIACDWYPWRTVARIAPTIPGYTLDTDQAGWEYEGTSYYDAGAVAQFGPKGAARRQTVLTRVEYITGLTGKTGWYVHWALGAPKVMEINIDTIPRGTSVILATRYPPGTTFNVTRINSWIIPSDFLRPANNLAAVLNSPTAELYFFDGKVLYVKLIDTYEQPYPGRPAVSIPGGVSVPGTRWGDYRYRIEARFRSCATSPAPVQNGKNFAAQFCAMNGTVDDFLPPAITAAYDQWPLPSCQEVAPPFSVCSALGVPAANCTCTALAAAGRCGDTNRTGPFVAGASAELRALVLKTQGFCSVTCKRCTEGQPTCVDMPMPSGLASEFGNRTCPQMVNPGYCYEVGPKGYCGATCGVCNNRGLPCTDMVSRTDDWNCTDLKSWGSCNSDWVLRAKYCRATCGACAGPPPPPSPPPRPPMPPLPNLYPSSFDTTAEPNDGYRMYYEESDPPASTDPTVVYAFGDPSAAYGGTKGGLMVNVIKRPGIYDWHVQLLGPEFEVETGKLYTWCLWIRLASDSPAATTTNWFVLQNMTTWEWLGAKEFTITRTWAEYCLSNVGKPADKAMYKHIAGFRIIMGDVEAKWHIDNVRRLMTNAPSPPPAGSASARLAAAPVEQPAQDLTETPTVTDTTSTAVTTDAVPAVAVPESASSSDASTSADAATSTTDTNGNNDNGNGNGGGGGSVPTAAVVAAAVVGGAVAAAVAAVVAVVLVRRRSRSRSLVAPEPSGAAALASGLISTGAKGSAQGSGGGGGREVALAERNAVVPLPVEPAGRA</sequence>
<feature type="region of interest" description="Disordered" evidence="3">
    <location>
        <begin position="1315"/>
        <end position="1378"/>
    </location>
</feature>
<keyword evidence="8" id="KW-1185">Reference proteome</keyword>
<dbReference type="Proteomes" id="UP000612055">
    <property type="component" value="Unassembled WGS sequence"/>
</dbReference>
<name>A0A835Y178_9CHLO</name>
<dbReference type="InterPro" id="IPR003582">
    <property type="entry name" value="ShKT_dom"/>
</dbReference>
<evidence type="ECO:0000256" key="2">
    <source>
        <dbReference type="ARBA" id="ARBA00038413"/>
    </source>
</evidence>
<dbReference type="PROSITE" id="PS51670">
    <property type="entry name" value="SHKT"/>
    <property type="match status" value="1"/>
</dbReference>
<dbReference type="PANTHER" id="PTHR47687">
    <property type="entry name" value="G8 DOMAIN-CONTAINING PROTEIN DDB_G0288475-RELATED"/>
    <property type="match status" value="1"/>
</dbReference>
<dbReference type="Pfam" id="PF10162">
    <property type="entry name" value="G8"/>
    <property type="match status" value="1"/>
</dbReference>
<keyword evidence="4" id="KW-1133">Transmembrane helix</keyword>
<feature type="transmembrane region" description="Helical" evidence="4">
    <location>
        <begin position="1386"/>
        <end position="1411"/>
    </location>
</feature>
<dbReference type="PROSITE" id="PS51484">
    <property type="entry name" value="G8"/>
    <property type="match status" value="1"/>
</dbReference>
<dbReference type="EMBL" id="JAEHOE010000033">
    <property type="protein sequence ID" value="KAG2494043.1"/>
    <property type="molecule type" value="Genomic_DNA"/>
</dbReference>
<dbReference type="PANTHER" id="PTHR47687:SF4">
    <property type="entry name" value="G8 DOMAIN-CONTAINING PROTEIN DDB_G0286311-RELATED"/>
    <property type="match status" value="1"/>
</dbReference>
<organism evidence="7 8">
    <name type="scientific">Edaphochlamys debaryana</name>
    <dbReference type="NCBI Taxonomy" id="47281"/>
    <lineage>
        <taxon>Eukaryota</taxon>
        <taxon>Viridiplantae</taxon>
        <taxon>Chlorophyta</taxon>
        <taxon>core chlorophytes</taxon>
        <taxon>Chlorophyceae</taxon>
        <taxon>CS clade</taxon>
        <taxon>Chlamydomonadales</taxon>
        <taxon>Chlamydomonadales incertae sedis</taxon>
        <taxon>Edaphochlamys</taxon>
    </lineage>
</organism>
<dbReference type="Gene3D" id="2.60.120.260">
    <property type="entry name" value="Galactose-binding domain-like"/>
    <property type="match status" value="1"/>
</dbReference>
<evidence type="ECO:0000313" key="7">
    <source>
        <dbReference type="EMBL" id="KAG2494043.1"/>
    </source>
</evidence>
<evidence type="ECO:0000256" key="4">
    <source>
        <dbReference type="SAM" id="Phobius"/>
    </source>
</evidence>
<dbReference type="InterPro" id="IPR019316">
    <property type="entry name" value="G8_domain"/>
</dbReference>
<evidence type="ECO:0000256" key="3">
    <source>
        <dbReference type="SAM" id="MobiDB-lite"/>
    </source>
</evidence>
<accession>A0A835Y178</accession>
<dbReference type="Pfam" id="PF24606">
    <property type="entry name" value="CEMIP_beta-hel"/>
    <property type="match status" value="1"/>
</dbReference>
<comment type="caution">
    <text evidence="7">The sequence shown here is derived from an EMBL/GenBank/DDBJ whole genome shotgun (WGS) entry which is preliminary data.</text>
</comment>
<feature type="domain" description="ShKT" evidence="6">
    <location>
        <begin position="1066"/>
        <end position="1105"/>
    </location>
</feature>
<dbReference type="SMART" id="SM01225">
    <property type="entry name" value="G8"/>
    <property type="match status" value="1"/>
</dbReference>
<keyword evidence="4" id="KW-0812">Transmembrane</keyword>
<dbReference type="OrthoDB" id="2014213at2759"/>
<reference evidence="7" key="1">
    <citation type="journal article" date="2020" name="bioRxiv">
        <title>Comparative genomics of Chlamydomonas.</title>
        <authorList>
            <person name="Craig R.J."/>
            <person name="Hasan A.R."/>
            <person name="Ness R.W."/>
            <person name="Keightley P.D."/>
        </authorList>
    </citation>
    <scope>NUCLEOTIDE SEQUENCE</scope>
    <source>
        <strain evidence="7">CCAP 11/70</strain>
    </source>
</reference>
<evidence type="ECO:0008006" key="9">
    <source>
        <dbReference type="Google" id="ProtNLM"/>
    </source>
</evidence>
<evidence type="ECO:0000259" key="6">
    <source>
        <dbReference type="PROSITE" id="PS51670"/>
    </source>
</evidence>
<dbReference type="SMART" id="SM00254">
    <property type="entry name" value="ShKT"/>
    <property type="match status" value="3"/>
</dbReference>
<dbReference type="SUPFAM" id="SSF49785">
    <property type="entry name" value="Galactose-binding domain-like"/>
    <property type="match status" value="1"/>
</dbReference>
<keyword evidence="1" id="KW-0325">Glycoprotein</keyword>
<keyword evidence="4" id="KW-0472">Membrane</keyword>
<evidence type="ECO:0000313" key="8">
    <source>
        <dbReference type="Proteomes" id="UP000612055"/>
    </source>
</evidence>
<protein>
    <recommendedName>
        <fullName evidence="9">G8 domain-containing protein</fullName>
    </recommendedName>
</protein>
<evidence type="ECO:0000256" key="1">
    <source>
        <dbReference type="ARBA" id="ARBA00023180"/>
    </source>
</evidence>
<feature type="domain" description="G8" evidence="5">
    <location>
        <begin position="23"/>
        <end position="145"/>
    </location>
</feature>
<gene>
    <name evidence="7" type="ORF">HYH03_007689</name>
</gene>